<gene>
    <name evidence="1" type="ORF">PCIT_a1858</name>
</gene>
<dbReference type="EMBL" id="AHBZ03000015">
    <property type="protein sequence ID" value="KAF7771897.1"/>
    <property type="molecule type" value="Genomic_DNA"/>
</dbReference>
<proteinExistence type="predicted"/>
<sequence length="48" mass="5509">MRSSASFKSEHFRKMRIQVLSAPLVNLGSTHVFQVEPVEQTHITQRLS</sequence>
<reference evidence="1" key="1">
    <citation type="journal article" date="2012" name="J. Bacteriol.">
        <title>Genome sequences of type strains of seven species of the marine bacterium Pseudoalteromonas.</title>
        <authorList>
            <person name="Xie B.B."/>
            <person name="Shu Y.L."/>
            <person name="Qin Q.L."/>
            <person name="Rong J.C."/>
            <person name="Zhang X.Y."/>
            <person name="Chen X.L."/>
            <person name="Shi M."/>
            <person name="He H.L."/>
            <person name="Zhou B.C."/>
            <person name="Zhang Y.Z."/>
        </authorList>
    </citation>
    <scope>NUCLEOTIDE SEQUENCE</scope>
    <source>
        <strain evidence="1">DSM 8771</strain>
    </source>
</reference>
<dbReference type="AlphaFoldDB" id="A0AAD4AIU5"/>
<name>A0AAD4AIU5_9GAMM</name>
<evidence type="ECO:0000313" key="1">
    <source>
        <dbReference type="EMBL" id="KAF7771897.1"/>
    </source>
</evidence>
<comment type="caution">
    <text evidence="1">The sequence shown here is derived from an EMBL/GenBank/DDBJ whole genome shotgun (WGS) entry which is preliminary data.</text>
</comment>
<organism evidence="1 2">
    <name type="scientific">Pseudoalteromonas citrea</name>
    <dbReference type="NCBI Taxonomy" id="43655"/>
    <lineage>
        <taxon>Bacteria</taxon>
        <taxon>Pseudomonadati</taxon>
        <taxon>Pseudomonadota</taxon>
        <taxon>Gammaproteobacteria</taxon>
        <taxon>Alteromonadales</taxon>
        <taxon>Pseudoalteromonadaceae</taxon>
        <taxon>Pseudoalteromonas</taxon>
    </lineage>
</organism>
<reference evidence="1" key="2">
    <citation type="submission" date="2015-03" db="EMBL/GenBank/DDBJ databases">
        <title>Genome sequence of Pseudoalteromonas citrea.</title>
        <authorList>
            <person name="Xie B.-B."/>
            <person name="Rong J.-C."/>
            <person name="Qin Q.-L."/>
            <person name="Zhang Y.-Z."/>
        </authorList>
    </citation>
    <scope>NUCLEOTIDE SEQUENCE</scope>
    <source>
        <strain evidence="1">DSM 8771</strain>
    </source>
</reference>
<evidence type="ECO:0000313" key="2">
    <source>
        <dbReference type="Proteomes" id="UP000016487"/>
    </source>
</evidence>
<accession>A0AAD4AIU5</accession>
<dbReference type="Proteomes" id="UP000016487">
    <property type="component" value="Unassembled WGS sequence"/>
</dbReference>
<protein>
    <submittedName>
        <fullName evidence="1">Uncharacterized protein</fullName>
    </submittedName>
</protein>